<evidence type="ECO:0000259" key="1">
    <source>
        <dbReference type="Pfam" id="PF12705"/>
    </source>
</evidence>
<dbReference type="Pfam" id="PF12705">
    <property type="entry name" value="PDDEXK_1"/>
    <property type="match status" value="1"/>
</dbReference>
<gene>
    <name evidence="2" type="ORF">NSED_05085</name>
</gene>
<evidence type="ECO:0000313" key="2">
    <source>
        <dbReference type="EMBL" id="AFS82821.1"/>
    </source>
</evidence>
<dbReference type="Gene3D" id="3.90.320.10">
    <property type="match status" value="1"/>
</dbReference>
<dbReference type="KEGG" id="nir:NSED_05085"/>
<dbReference type="InterPro" id="IPR011335">
    <property type="entry name" value="Restrct_endonuc-II-like"/>
</dbReference>
<dbReference type="OrthoDB" id="4571at2157"/>
<protein>
    <recommendedName>
        <fullName evidence="1">PD-(D/E)XK endonuclease-like domain-containing protein</fullName>
    </recommendedName>
</protein>
<reference evidence="2 3" key="1">
    <citation type="journal article" date="2012" name="J. Bacteriol.">
        <title>Draft Genome Sequence of an Ammonia-Oxidizing Archaeon, "Candidatus Nitrosopumilus sediminis" AR2, from Svalbard in the Arctic Circle.</title>
        <authorList>
            <person name="Park S.J."/>
            <person name="Kim J.G."/>
            <person name="Jung M.Y."/>
            <person name="Kim S.J."/>
            <person name="Cha I.T."/>
            <person name="Ghai R."/>
            <person name="Martin-Cuadrado A.B."/>
            <person name="Rodriguez-Valera F."/>
            <person name="Rhee S.K."/>
        </authorList>
    </citation>
    <scope>NUCLEOTIDE SEQUENCE [LARGE SCALE GENOMIC DNA]</scope>
    <source>
        <strain evidence="2 3">AR2</strain>
    </source>
</reference>
<dbReference type="EMBL" id="CP003843">
    <property type="protein sequence ID" value="AFS82821.1"/>
    <property type="molecule type" value="Genomic_DNA"/>
</dbReference>
<keyword evidence="3" id="KW-1185">Reference proteome</keyword>
<dbReference type="SUPFAM" id="SSF52980">
    <property type="entry name" value="Restriction endonuclease-like"/>
    <property type="match status" value="1"/>
</dbReference>
<dbReference type="PANTHER" id="PTHR31340:SF3">
    <property type="entry name" value="MITOCHONDRIAL GENOME MAINTENANCE EXONUCLEASE 1"/>
    <property type="match status" value="1"/>
</dbReference>
<dbReference type="InterPro" id="IPR038726">
    <property type="entry name" value="PDDEXK_AddAB-type"/>
</dbReference>
<sequence>MKFLLVNFTQMLKAREPELLEREDGHWYQTKFDKIYPSISTILSATAPEHKKNGLAIWKENEPAHEYITKQAQDIGTQSHKIIEDFLSNNLSLDEFDLLPIAHFNNLKPFLENISDVTSIEQRMYSDKLQVAGTSDLIAEYNGELSIIDYKTKRKPQVDEYMYEYYLQTTCYAQMFQEVTGQKINQVVILVSSEKNTRQEFIKNCDDYIQPMLERVEKYYLNSLE</sequence>
<accession>K0BER1</accession>
<dbReference type="HOGENOM" id="CLU_084008_0_0_2"/>
<evidence type="ECO:0000313" key="3">
    <source>
        <dbReference type="Proteomes" id="UP000006100"/>
    </source>
</evidence>
<dbReference type="PANTHER" id="PTHR31340">
    <property type="entry name" value="MITOCHONDRIAL GENOME MAINTENANCE EXONUCLEASE 1"/>
    <property type="match status" value="1"/>
</dbReference>
<dbReference type="Proteomes" id="UP000006100">
    <property type="component" value="Chromosome"/>
</dbReference>
<name>K0BER1_9ARCH</name>
<proteinExistence type="predicted"/>
<dbReference type="STRING" id="1229909.NSED_05085"/>
<dbReference type="InterPro" id="IPR011604">
    <property type="entry name" value="PDDEXK-like_dom_sf"/>
</dbReference>
<organism evidence="2 3">
    <name type="scientific">Candidatus Nitrosopumilus sediminis</name>
    <dbReference type="NCBI Taxonomy" id="1229909"/>
    <lineage>
        <taxon>Archaea</taxon>
        <taxon>Nitrososphaerota</taxon>
        <taxon>Nitrososphaeria</taxon>
        <taxon>Nitrosopumilales</taxon>
        <taxon>Nitrosopumilaceae</taxon>
        <taxon>Nitrosopumilus</taxon>
    </lineage>
</organism>
<dbReference type="AlphaFoldDB" id="K0BER1"/>
<feature type="domain" description="PD-(D/E)XK endonuclease-like" evidence="1">
    <location>
        <begin position="127"/>
        <end position="195"/>
    </location>
</feature>
<dbReference type="eggNOG" id="arCOG00786">
    <property type="taxonomic scope" value="Archaea"/>
</dbReference>
<dbReference type="PATRIC" id="fig|1229909.8.peg.1111"/>